<dbReference type="Proteomes" id="UP000031637">
    <property type="component" value="Chromosome"/>
</dbReference>
<dbReference type="PRINTS" id="PR01438">
    <property type="entry name" value="UNVRSLSTRESS"/>
</dbReference>
<proteinExistence type="inferred from homology"/>
<dbReference type="Pfam" id="PF00582">
    <property type="entry name" value="Usp"/>
    <property type="match status" value="1"/>
</dbReference>
<dbReference type="PANTHER" id="PTHR46268:SF15">
    <property type="entry name" value="UNIVERSAL STRESS PROTEIN HP_0031"/>
    <property type="match status" value="1"/>
</dbReference>
<evidence type="ECO:0000259" key="2">
    <source>
        <dbReference type="Pfam" id="PF00582"/>
    </source>
</evidence>
<dbReference type="STRING" id="1223802.SUTH_03088"/>
<name>W0SJK2_9PROT</name>
<dbReference type="KEGG" id="shd:SUTH_03088"/>
<protein>
    <submittedName>
        <fullName evidence="3">Universal stress protein UspA-like protein</fullName>
    </submittedName>
</protein>
<dbReference type="AlphaFoldDB" id="W0SJK2"/>
<dbReference type="InterPro" id="IPR006016">
    <property type="entry name" value="UspA"/>
</dbReference>
<dbReference type="EMBL" id="AP012547">
    <property type="protein sequence ID" value="BAO30866.1"/>
    <property type="molecule type" value="Genomic_DNA"/>
</dbReference>
<evidence type="ECO:0000256" key="1">
    <source>
        <dbReference type="ARBA" id="ARBA00008791"/>
    </source>
</evidence>
<accession>W0SJK2</accession>
<feature type="domain" description="UspA" evidence="2">
    <location>
        <begin position="2"/>
        <end position="140"/>
    </location>
</feature>
<comment type="similarity">
    <text evidence="1">Belongs to the universal stress protein A family.</text>
</comment>
<dbReference type="InterPro" id="IPR014729">
    <property type="entry name" value="Rossmann-like_a/b/a_fold"/>
</dbReference>
<gene>
    <name evidence="3" type="ORF">SUTH_03088</name>
</gene>
<dbReference type="HOGENOM" id="CLU_049301_11_0_4"/>
<dbReference type="SUPFAM" id="SSF52402">
    <property type="entry name" value="Adenine nucleotide alpha hydrolases-like"/>
    <property type="match status" value="1"/>
</dbReference>
<dbReference type="CDD" id="cd00293">
    <property type="entry name" value="USP-like"/>
    <property type="match status" value="1"/>
</dbReference>
<dbReference type="Gene3D" id="3.40.50.620">
    <property type="entry name" value="HUPs"/>
    <property type="match status" value="1"/>
</dbReference>
<dbReference type="RefSeq" id="WP_041100468.1">
    <property type="nucleotide sequence ID" value="NZ_AP012547.1"/>
</dbReference>
<organism evidence="3 4">
    <name type="scientific">Sulfuritalea hydrogenivorans sk43H</name>
    <dbReference type="NCBI Taxonomy" id="1223802"/>
    <lineage>
        <taxon>Bacteria</taxon>
        <taxon>Pseudomonadati</taxon>
        <taxon>Pseudomonadota</taxon>
        <taxon>Betaproteobacteria</taxon>
        <taxon>Nitrosomonadales</taxon>
        <taxon>Sterolibacteriaceae</taxon>
        <taxon>Sulfuritalea</taxon>
    </lineage>
</organism>
<keyword evidence="4" id="KW-1185">Reference proteome</keyword>
<dbReference type="InterPro" id="IPR006015">
    <property type="entry name" value="Universal_stress_UspA"/>
</dbReference>
<reference evidence="3 4" key="1">
    <citation type="journal article" date="2014" name="Syst. Appl. Microbiol.">
        <title>Complete genomes of freshwater sulfur oxidizers Sulfuricella denitrificans skB26 and Sulfuritalea hydrogenivorans sk43H: genetic insights into the sulfur oxidation pathway of betaproteobacteria.</title>
        <authorList>
            <person name="Watanabe T."/>
            <person name="Kojima H."/>
            <person name="Fukui M."/>
        </authorList>
    </citation>
    <scope>NUCLEOTIDE SEQUENCE [LARGE SCALE GENOMIC DNA]</scope>
    <source>
        <strain evidence="3">DSM22779</strain>
    </source>
</reference>
<sequence length="140" mass="14596">MKILLAVDGSDHSNRVARHVIRLVQSCTDYAVVLLNVQAPIDAPEVLGHMPAREIEAMQETRGGDAMASARALLDTAGVACEPEVALGPVAETIARRAVESNCDAIVMGTHGAGALRSALMGSVATEVIRLANCPVTVVK</sequence>
<evidence type="ECO:0000313" key="4">
    <source>
        <dbReference type="Proteomes" id="UP000031637"/>
    </source>
</evidence>
<dbReference type="PANTHER" id="PTHR46268">
    <property type="entry name" value="STRESS RESPONSE PROTEIN NHAX"/>
    <property type="match status" value="1"/>
</dbReference>
<evidence type="ECO:0000313" key="3">
    <source>
        <dbReference type="EMBL" id="BAO30866.1"/>
    </source>
</evidence>